<dbReference type="SUPFAM" id="SSF51735">
    <property type="entry name" value="NAD(P)-binding Rossmann-fold domains"/>
    <property type="match status" value="1"/>
</dbReference>
<protein>
    <submittedName>
        <fullName evidence="3">Uncharacterized protein</fullName>
    </submittedName>
</protein>
<reference evidence="3" key="1">
    <citation type="submission" date="2017-09" db="EMBL/GenBank/DDBJ databases">
        <title>Polyketide synthases of a Diaporthe helianthi virulent isolate.</title>
        <authorList>
            <person name="Baroncelli R."/>
        </authorList>
    </citation>
    <scope>NUCLEOTIDE SEQUENCE [LARGE SCALE GENOMIC DNA]</scope>
    <source>
        <strain evidence="3">7/96</strain>
    </source>
</reference>
<dbReference type="InParanoid" id="A0A2P5I7X3"/>
<keyword evidence="4" id="KW-1185">Reference proteome</keyword>
<dbReference type="EMBL" id="MAVT02000173">
    <property type="protein sequence ID" value="POS78610.1"/>
    <property type="molecule type" value="Genomic_DNA"/>
</dbReference>
<dbReference type="Pfam" id="PF00106">
    <property type="entry name" value="adh_short"/>
    <property type="match status" value="1"/>
</dbReference>
<dbReference type="OrthoDB" id="37659at2759"/>
<dbReference type="Proteomes" id="UP000094444">
    <property type="component" value="Unassembled WGS sequence"/>
</dbReference>
<dbReference type="PANTHER" id="PTHR43180">
    <property type="entry name" value="3-OXOACYL-(ACYL-CARRIER-PROTEIN) REDUCTASE (AFU_ORTHOLOGUE AFUA_6G11210)"/>
    <property type="match status" value="1"/>
</dbReference>
<dbReference type="InterPro" id="IPR002347">
    <property type="entry name" value="SDR_fam"/>
</dbReference>
<dbReference type="PANTHER" id="PTHR43180:SF10">
    <property type="entry name" value="NAD(P)-BINDING PROTEIN"/>
    <property type="match status" value="1"/>
</dbReference>
<dbReference type="InterPro" id="IPR036291">
    <property type="entry name" value="NAD(P)-bd_dom_sf"/>
</dbReference>
<dbReference type="PRINTS" id="PR00081">
    <property type="entry name" value="GDHRDH"/>
</dbReference>
<dbReference type="AlphaFoldDB" id="A0A2P5I7X3"/>
<evidence type="ECO:0000313" key="4">
    <source>
        <dbReference type="Proteomes" id="UP000094444"/>
    </source>
</evidence>
<evidence type="ECO:0000256" key="2">
    <source>
        <dbReference type="ARBA" id="ARBA00023002"/>
    </source>
</evidence>
<comment type="similarity">
    <text evidence="1">Belongs to the short-chain dehydrogenases/reductases (SDR) family.</text>
</comment>
<name>A0A2P5I7X3_DIAHE</name>
<gene>
    <name evidence="3" type="ORF">DHEL01_v202986</name>
</gene>
<keyword evidence="2" id="KW-0560">Oxidoreductase</keyword>
<comment type="caution">
    <text evidence="3">The sequence shown here is derived from an EMBL/GenBank/DDBJ whole genome shotgun (WGS) entry which is preliminary data.</text>
</comment>
<dbReference type="Gene3D" id="3.40.50.720">
    <property type="entry name" value="NAD(P)-binding Rossmann-like Domain"/>
    <property type="match status" value="1"/>
</dbReference>
<proteinExistence type="inferred from homology"/>
<accession>A0A2P5I7X3</accession>
<evidence type="ECO:0000256" key="1">
    <source>
        <dbReference type="ARBA" id="ARBA00006484"/>
    </source>
</evidence>
<organism evidence="3 4">
    <name type="scientific">Diaporthe helianthi</name>
    <dbReference type="NCBI Taxonomy" id="158607"/>
    <lineage>
        <taxon>Eukaryota</taxon>
        <taxon>Fungi</taxon>
        <taxon>Dikarya</taxon>
        <taxon>Ascomycota</taxon>
        <taxon>Pezizomycotina</taxon>
        <taxon>Sordariomycetes</taxon>
        <taxon>Sordariomycetidae</taxon>
        <taxon>Diaporthales</taxon>
        <taxon>Diaporthaceae</taxon>
        <taxon>Diaporthe</taxon>
    </lineage>
</organism>
<dbReference type="STRING" id="158607.A0A2P5I7X3"/>
<evidence type="ECO:0000313" key="3">
    <source>
        <dbReference type="EMBL" id="POS78610.1"/>
    </source>
</evidence>
<sequence>MPEFTVSDEDLASLQGKVVLLTGCSSGIGLATVKELLKVGAKVIGGDLCPPTAAVDSQGFEFLETNVTDWKALRNLFKHALSKFGHIDHVFANAGVGPRVDMLSDEFDEDGELARPNHIVFDINLTAVVDTVKLGIHHIRKNPSGGSIVVTASSSSYQRYPCYDYTSAKHGVHGLVRGLVSAIGPATDVPVRINGIAPGWTITGLVSEALCASAGVPSQGPEIAARSALILMADSTRHGEIIHSSQGKYFELESHLLRATHDILQEAPTVEPVTRSVADEHFAIVAAAQKAQGAKSH</sequence>
<dbReference type="GO" id="GO:0016491">
    <property type="term" value="F:oxidoreductase activity"/>
    <property type="evidence" value="ECO:0007669"/>
    <property type="project" value="UniProtKB-KW"/>
</dbReference>